<comment type="caution">
    <text evidence="5">The sequence shown here is derived from an EMBL/GenBank/DDBJ whole genome shotgun (WGS) entry which is preliminary data.</text>
</comment>
<evidence type="ECO:0000313" key="6">
    <source>
        <dbReference type="Proteomes" id="UP000279236"/>
    </source>
</evidence>
<dbReference type="RefSeq" id="XP_028472899.1">
    <property type="nucleotide sequence ID" value="XM_028618532.1"/>
</dbReference>
<dbReference type="FunFam" id="3.10.110.10:FF:000094">
    <property type="entry name" value="Probable ubiquitin-conjugating enzyme E2 23"/>
    <property type="match status" value="1"/>
</dbReference>
<protein>
    <recommendedName>
        <fullName evidence="4">UBC core domain-containing protein</fullName>
    </recommendedName>
</protein>
<dbReference type="PROSITE" id="PS50127">
    <property type="entry name" value="UBC_2"/>
    <property type="match status" value="1"/>
</dbReference>
<evidence type="ECO:0000256" key="2">
    <source>
        <dbReference type="ARBA" id="ARBA00022786"/>
    </source>
</evidence>
<dbReference type="GeneID" id="39587353"/>
<evidence type="ECO:0000256" key="3">
    <source>
        <dbReference type="SAM" id="MobiDB-lite"/>
    </source>
</evidence>
<dbReference type="STRING" id="105984.A0A427XG04"/>
<dbReference type="Pfam" id="PF00179">
    <property type="entry name" value="UQ_con"/>
    <property type="match status" value="1"/>
</dbReference>
<dbReference type="SMART" id="SM00212">
    <property type="entry name" value="UBCc"/>
    <property type="match status" value="1"/>
</dbReference>
<sequence length="933" mass="103877">MPPPRSLPGLPDDFVSKLFHGDVVTKLADPVYRGKVVRGWTDEDAPPDPEFPHEQPLVRGEVLVCHMQTGVYEVAPEMELVLFERAFMKGDLVKQDLTDLESAVVVDVDTECTLEHVISKERLPSKVPWNHLKNAVKIEAKDKVVYDEWIGTVEEVFEDGLIEAQDGSCYRIAEMGGLLETGRFANEVLPEHAEFLHQFSQFPAAANPAVDRVISVRPLIVFIVWNAINQTLPVSEHDKHPEPKRFWCGAEIEQLTHFEGMKHQAPPLGTTVVFRESADETAAGAKATSHLNGTFLLRVYKVVENRTKLKLRWQDGTETEEYSVGFVPYRNVDDYESWPGEHLVWRSETERRPAVVQTYNPRQRIAELLLLDTKEKETVSVLELDTGGFGKANYGVGLGQQVLFCDDNGSAIPEVPSLGQVEPPEDGRDGFRHELQRLGLEYGNAPEAFGSSLPKGDVNLVKWWGEVVDLYLDGTVGVEMYNGEKRTVDIRNIIILNEPEGQYPGEEEWADDASFKSDKSWETMSGDEPYWDHNGTNGLQAVYEEGPDAFDELMDVDEEADEITSADEQDAADAADAEAIIAPSSGMPSPVTSVKSLRHPAPSSPVQAMHLAPVVETLAAVETTEATAAAGPSTLPAIPTRPSLADDEKWERFVMLEEAPAEHYYYPEPRLDAASKTYHSRLMKEHRALASSLPDNILVRTYEDRTDLMRVLIIGPEGTPYADAPFVFDVYLNPTKFPFEPPLVYFHSHTNGLGRCNPNLYEEGKVCLSILGTWAGDKSESWNPQKSSLLQVFVSISGLVLVRSPYHCEPAFAKLEGTKEGRVNSRLYSEKAYVLSRSFVRTALDRPPAGLEAEVRHLYLDKGRLGSVIAHARRLITKGEEAANEAELEDDENADMWNADAMGSLTMGAILTLKRTINALDKILERETQTPTA</sequence>
<keyword evidence="2" id="KW-0833">Ubl conjugation pathway</keyword>
<dbReference type="PANTHER" id="PTHR46116:SF15">
    <property type="entry name" value="(E3-INDEPENDENT) E2 UBIQUITIN-CONJUGATING ENZYME"/>
    <property type="match status" value="1"/>
</dbReference>
<proteinExistence type="predicted"/>
<dbReference type="InterPro" id="IPR000608">
    <property type="entry name" value="UBC"/>
</dbReference>
<dbReference type="SUPFAM" id="SSF54495">
    <property type="entry name" value="UBC-like"/>
    <property type="match status" value="1"/>
</dbReference>
<dbReference type="Proteomes" id="UP000279236">
    <property type="component" value="Unassembled WGS sequence"/>
</dbReference>
<reference evidence="5 6" key="1">
    <citation type="submission" date="2018-11" db="EMBL/GenBank/DDBJ databases">
        <title>Genome sequence of Apiotrichum porosum DSM 27194.</title>
        <authorList>
            <person name="Aliyu H."/>
            <person name="Gorte O."/>
            <person name="Ochsenreither K."/>
        </authorList>
    </citation>
    <scope>NUCLEOTIDE SEQUENCE [LARGE SCALE GENOMIC DNA]</scope>
    <source>
        <strain evidence="5 6">DSM 27194</strain>
    </source>
</reference>
<organism evidence="5 6">
    <name type="scientific">Apiotrichum porosum</name>
    <dbReference type="NCBI Taxonomy" id="105984"/>
    <lineage>
        <taxon>Eukaryota</taxon>
        <taxon>Fungi</taxon>
        <taxon>Dikarya</taxon>
        <taxon>Basidiomycota</taxon>
        <taxon>Agaricomycotina</taxon>
        <taxon>Tremellomycetes</taxon>
        <taxon>Trichosporonales</taxon>
        <taxon>Trichosporonaceae</taxon>
        <taxon>Apiotrichum</taxon>
    </lineage>
</organism>
<dbReference type="CDD" id="cd23837">
    <property type="entry name" value="UBCc_UBE2O"/>
    <property type="match status" value="1"/>
</dbReference>
<evidence type="ECO:0000259" key="4">
    <source>
        <dbReference type="PROSITE" id="PS50127"/>
    </source>
</evidence>
<dbReference type="EMBL" id="RSCE01000014">
    <property type="protein sequence ID" value="RSH77752.1"/>
    <property type="molecule type" value="Genomic_DNA"/>
</dbReference>
<evidence type="ECO:0000313" key="5">
    <source>
        <dbReference type="EMBL" id="RSH77752.1"/>
    </source>
</evidence>
<feature type="compositionally biased region" description="Polar residues" evidence="3">
    <location>
        <begin position="586"/>
        <end position="595"/>
    </location>
</feature>
<dbReference type="AlphaFoldDB" id="A0A427XG04"/>
<keyword evidence="6" id="KW-1185">Reference proteome</keyword>
<dbReference type="PANTHER" id="PTHR46116">
    <property type="entry name" value="(E3-INDEPENDENT) E2 UBIQUITIN-CONJUGATING ENZYME"/>
    <property type="match status" value="1"/>
</dbReference>
<keyword evidence="1" id="KW-0808">Transferase</keyword>
<gene>
    <name evidence="5" type="ORF">EHS24_002810</name>
</gene>
<name>A0A427XG04_9TREE</name>
<dbReference type="OrthoDB" id="1926878at2759"/>
<feature type="domain" description="UBC core" evidence="4">
    <location>
        <begin position="677"/>
        <end position="841"/>
    </location>
</feature>
<dbReference type="InterPro" id="IPR016135">
    <property type="entry name" value="UBQ-conjugating_enzyme/RWD"/>
</dbReference>
<feature type="region of interest" description="Disordered" evidence="3">
    <location>
        <begin position="583"/>
        <end position="604"/>
    </location>
</feature>
<dbReference type="Gene3D" id="3.10.110.10">
    <property type="entry name" value="Ubiquitin Conjugating Enzyme"/>
    <property type="match status" value="1"/>
</dbReference>
<evidence type="ECO:0000256" key="1">
    <source>
        <dbReference type="ARBA" id="ARBA00022679"/>
    </source>
</evidence>
<dbReference type="GO" id="GO:0061631">
    <property type="term" value="F:ubiquitin conjugating enzyme activity"/>
    <property type="evidence" value="ECO:0007669"/>
    <property type="project" value="TreeGrafter"/>
</dbReference>
<accession>A0A427XG04</accession>